<evidence type="ECO:0000313" key="2">
    <source>
        <dbReference type="EMBL" id="MBS5331522.1"/>
    </source>
</evidence>
<keyword evidence="1" id="KW-0812">Transmembrane</keyword>
<proteinExistence type="predicted"/>
<evidence type="ECO:0000256" key="1">
    <source>
        <dbReference type="SAM" id="Phobius"/>
    </source>
</evidence>
<keyword evidence="1" id="KW-0472">Membrane</keyword>
<dbReference type="EMBL" id="JAGZGG010000004">
    <property type="protein sequence ID" value="MBS5331522.1"/>
    <property type="molecule type" value="Genomic_DNA"/>
</dbReference>
<dbReference type="AlphaFoldDB" id="A0A943HIS2"/>
<protein>
    <submittedName>
        <fullName evidence="2">Uncharacterized protein</fullName>
    </submittedName>
</protein>
<accession>A0A943HIS2</accession>
<organism evidence="2 3">
    <name type="scientific">Subdoligranulum variabile</name>
    <dbReference type="NCBI Taxonomy" id="214851"/>
    <lineage>
        <taxon>Bacteria</taxon>
        <taxon>Bacillati</taxon>
        <taxon>Bacillota</taxon>
        <taxon>Clostridia</taxon>
        <taxon>Eubacteriales</taxon>
        <taxon>Oscillospiraceae</taxon>
        <taxon>Subdoligranulum</taxon>
    </lineage>
</organism>
<comment type="caution">
    <text evidence="2">The sequence shown here is derived from an EMBL/GenBank/DDBJ whole genome shotgun (WGS) entry which is preliminary data.</text>
</comment>
<gene>
    <name evidence="2" type="ORF">KHY36_03215</name>
</gene>
<feature type="transmembrane region" description="Helical" evidence="1">
    <location>
        <begin position="20"/>
        <end position="37"/>
    </location>
</feature>
<keyword evidence="1" id="KW-1133">Transmembrane helix</keyword>
<feature type="transmembrane region" description="Helical" evidence="1">
    <location>
        <begin position="81"/>
        <end position="100"/>
    </location>
</feature>
<name>A0A943HIS2_9FIRM</name>
<dbReference type="Proteomes" id="UP000759273">
    <property type="component" value="Unassembled WGS sequence"/>
</dbReference>
<sequence length="268" mass="30083">MNRLHELFSIALDVFNLATSRGFYFLPFLFAIAYLILSDDEKHKRTITFLLAPTALGMLILLSPFVGSYAEGRDYIQICRFYWTLPFDLIVAYCIADSLWKAKRPAAKAALIAVLALGVMSSTRQYNTILPKVDIGWPWEVAANLYKVPASVEKTCDIILTEQNGEACRAAFPHDLAMYVRQYDATIMMPYGSYVEWRNSESPCFGPINADQINLDEVEQVALEDGLDYFVLDQSKIVSGSLENYTEIDSVLDGEVSYGVYKKISSAA</sequence>
<feature type="transmembrane region" description="Helical" evidence="1">
    <location>
        <begin position="49"/>
        <end position="69"/>
    </location>
</feature>
<evidence type="ECO:0000313" key="3">
    <source>
        <dbReference type="Proteomes" id="UP000759273"/>
    </source>
</evidence>
<reference evidence="2" key="1">
    <citation type="submission" date="2021-02" db="EMBL/GenBank/DDBJ databases">
        <title>Infant gut strain persistence is associated with maternal origin, phylogeny, and functional potential including surface adhesion and iron acquisition.</title>
        <authorList>
            <person name="Lou Y.C."/>
        </authorList>
    </citation>
    <scope>NUCLEOTIDE SEQUENCE</scope>
    <source>
        <strain evidence="2">L3_101_000M1_dasL3_101_000M1_concoct_87</strain>
    </source>
</reference>